<proteinExistence type="predicted"/>
<evidence type="ECO:0000313" key="3">
    <source>
        <dbReference type="EMBL" id="MBC2397511.1"/>
    </source>
</evidence>
<keyword evidence="4" id="KW-1185">Reference proteome</keyword>
<feature type="transmembrane region" description="Helical" evidence="1">
    <location>
        <begin position="6"/>
        <end position="29"/>
    </location>
</feature>
<keyword evidence="1" id="KW-0472">Membrane</keyword>
<gene>
    <name evidence="3" type="ORF">HGG79_06950</name>
</gene>
<dbReference type="PROSITE" id="PS50006">
    <property type="entry name" value="FHA_DOMAIN"/>
    <property type="match status" value="1"/>
</dbReference>
<sequence length="143" mass="15844">MVLGKLSSIITIVIIAIVYMVIFTALKIMNKDIKSNGKRRTRRKSVGLEIIEPGNSVNLKRGGVIPIQGEITIGRRTDNTFVLDDPYVSSLHAKVFIRNNEYIVQDLQSTNGTLVNNVKINGRKYLNSGDIIKIGSTVLKFIG</sequence>
<evidence type="ECO:0000313" key="4">
    <source>
        <dbReference type="Proteomes" id="UP000563151"/>
    </source>
</evidence>
<dbReference type="RefSeq" id="WP_035145358.1">
    <property type="nucleotide sequence ID" value="NZ_JAAZWO010000006.1"/>
</dbReference>
<dbReference type="Pfam" id="PF00498">
    <property type="entry name" value="FHA"/>
    <property type="match status" value="1"/>
</dbReference>
<accession>A0A923IZN9</accession>
<comment type="caution">
    <text evidence="3">The sequence shown here is derived from an EMBL/GenBank/DDBJ whole genome shotgun (WGS) entry which is preliminary data.</text>
</comment>
<dbReference type="SMART" id="SM00240">
    <property type="entry name" value="FHA"/>
    <property type="match status" value="1"/>
</dbReference>
<evidence type="ECO:0000259" key="2">
    <source>
        <dbReference type="PROSITE" id="PS50006"/>
    </source>
</evidence>
<protein>
    <submittedName>
        <fullName evidence="3">FHA domain-containing protein</fullName>
    </submittedName>
</protein>
<dbReference type="CDD" id="cd00060">
    <property type="entry name" value="FHA"/>
    <property type="match status" value="1"/>
</dbReference>
<keyword evidence="1" id="KW-1133">Transmembrane helix</keyword>
<dbReference type="Gene3D" id="2.60.200.20">
    <property type="match status" value="1"/>
</dbReference>
<dbReference type="InterPro" id="IPR000253">
    <property type="entry name" value="FHA_dom"/>
</dbReference>
<dbReference type="PANTHER" id="PTHR23308">
    <property type="entry name" value="NUCLEAR INHIBITOR OF PROTEIN PHOSPHATASE-1"/>
    <property type="match status" value="1"/>
</dbReference>
<feature type="domain" description="FHA" evidence="2">
    <location>
        <begin position="71"/>
        <end position="120"/>
    </location>
</feature>
<dbReference type="AlphaFoldDB" id="A0A923IZN9"/>
<reference evidence="3 4" key="1">
    <citation type="submission" date="2020-04" db="EMBL/GenBank/DDBJ databases">
        <title>Genomic insights into acetone-butanol-ethanol (ABE) fermentation by sequencing solventogenic clostridia strains.</title>
        <authorList>
            <person name="Brown S."/>
        </authorList>
    </citation>
    <scope>NUCLEOTIDE SEQUENCE [LARGE SCALE GENOMIC DNA]</scope>
    <source>
        <strain evidence="3 4">DJ011</strain>
    </source>
</reference>
<dbReference type="InterPro" id="IPR050923">
    <property type="entry name" value="Cell_Proc_Reg/RNA_Proc"/>
</dbReference>
<dbReference type="InterPro" id="IPR008984">
    <property type="entry name" value="SMAD_FHA_dom_sf"/>
</dbReference>
<dbReference type="EMBL" id="JAAZWO010000006">
    <property type="protein sequence ID" value="MBC2397511.1"/>
    <property type="molecule type" value="Genomic_DNA"/>
</dbReference>
<dbReference type="SUPFAM" id="SSF49879">
    <property type="entry name" value="SMAD/FHA domain"/>
    <property type="match status" value="1"/>
</dbReference>
<organism evidence="3 4">
    <name type="scientific">Clostridium tetanomorphum</name>
    <dbReference type="NCBI Taxonomy" id="1553"/>
    <lineage>
        <taxon>Bacteria</taxon>
        <taxon>Bacillati</taxon>
        <taxon>Bacillota</taxon>
        <taxon>Clostridia</taxon>
        <taxon>Eubacteriales</taxon>
        <taxon>Clostridiaceae</taxon>
        <taxon>Clostridium</taxon>
    </lineage>
</organism>
<keyword evidence="1" id="KW-0812">Transmembrane</keyword>
<dbReference type="Proteomes" id="UP000563151">
    <property type="component" value="Unassembled WGS sequence"/>
</dbReference>
<evidence type="ECO:0000256" key="1">
    <source>
        <dbReference type="SAM" id="Phobius"/>
    </source>
</evidence>
<name>A0A923IZN9_CLOTT</name>